<evidence type="ECO:0000313" key="1">
    <source>
        <dbReference type="EMBL" id="WAQ94892.1"/>
    </source>
</evidence>
<evidence type="ECO:0000313" key="2">
    <source>
        <dbReference type="Proteomes" id="UP001164746"/>
    </source>
</evidence>
<name>A0ABY7DDR3_MYAAR</name>
<dbReference type="InterPro" id="IPR052090">
    <property type="entry name" value="Cytolytic_pore-forming_toxin"/>
</dbReference>
<gene>
    <name evidence="1" type="ORF">MAR_007363</name>
</gene>
<keyword evidence="2" id="KW-1185">Reference proteome</keyword>
<organism evidence="1 2">
    <name type="scientific">Mya arenaria</name>
    <name type="common">Soft-shell clam</name>
    <dbReference type="NCBI Taxonomy" id="6604"/>
    <lineage>
        <taxon>Eukaryota</taxon>
        <taxon>Metazoa</taxon>
        <taxon>Spiralia</taxon>
        <taxon>Lophotrochozoa</taxon>
        <taxon>Mollusca</taxon>
        <taxon>Bivalvia</taxon>
        <taxon>Autobranchia</taxon>
        <taxon>Heteroconchia</taxon>
        <taxon>Euheterodonta</taxon>
        <taxon>Imparidentia</taxon>
        <taxon>Neoheterodontei</taxon>
        <taxon>Myida</taxon>
        <taxon>Myoidea</taxon>
        <taxon>Myidae</taxon>
        <taxon>Mya</taxon>
    </lineage>
</organism>
<proteinExistence type="predicted"/>
<feature type="non-terminal residue" evidence="1">
    <location>
        <position position="163"/>
    </location>
</feature>
<dbReference type="EMBL" id="CP111012">
    <property type="protein sequence ID" value="WAQ94892.1"/>
    <property type="molecule type" value="Genomic_DNA"/>
</dbReference>
<reference evidence="1" key="1">
    <citation type="submission" date="2022-11" db="EMBL/GenBank/DDBJ databases">
        <title>Centuries of genome instability and evolution in soft-shell clam transmissible cancer (bioRxiv).</title>
        <authorList>
            <person name="Hart S.F.M."/>
            <person name="Yonemitsu M.A."/>
            <person name="Giersch R.M."/>
            <person name="Beal B.F."/>
            <person name="Arriagada G."/>
            <person name="Davis B.W."/>
            <person name="Ostrander E.A."/>
            <person name="Goff S.P."/>
            <person name="Metzger M.J."/>
        </authorList>
    </citation>
    <scope>NUCLEOTIDE SEQUENCE</scope>
    <source>
        <strain evidence="1">MELC-2E11</strain>
        <tissue evidence="1">Siphon/mantle</tissue>
    </source>
</reference>
<accession>A0ABY7DDR3</accession>
<dbReference type="PANTHER" id="PTHR31594:SF14">
    <property type="entry name" value="FIBRONECTIN TYPE-III DOMAIN-CONTAINING PROTEIN"/>
    <property type="match status" value="1"/>
</dbReference>
<dbReference type="Proteomes" id="UP001164746">
    <property type="component" value="Chromosome 1"/>
</dbReference>
<sequence>MSGGYCTNCPDKCFWEQHANTPYIFYFTTVIEKKTYSTIKAKYEEASEQLLELMGQELEDMIDVIEDMMIVVRNCNARLAEIVLQPNPLTMVDHIDLMIENEKMHRKDGWLNRVRTLQSFRKAPSFTMMLRRFTGKRIPSAFMINEIIATESLYSSAFVMYST</sequence>
<protein>
    <submittedName>
        <fullName evidence="1">Uncharacterized protein</fullName>
    </submittedName>
</protein>
<dbReference type="PANTHER" id="PTHR31594">
    <property type="entry name" value="AIG1-TYPE G DOMAIN-CONTAINING PROTEIN"/>
    <property type="match status" value="1"/>
</dbReference>